<evidence type="ECO:0000313" key="4">
    <source>
        <dbReference type="Proteomes" id="UP001140949"/>
    </source>
</evidence>
<feature type="region of interest" description="Disordered" evidence="1">
    <location>
        <begin position="135"/>
        <end position="200"/>
    </location>
</feature>
<protein>
    <submittedName>
        <fullName evidence="3">GPI-anchored protein 58</fullName>
    </submittedName>
</protein>
<proteinExistence type="predicted"/>
<dbReference type="PANTHER" id="PTHR33640">
    <property type="entry name" value="TRANSMEMBRANE PROTEIN"/>
    <property type="match status" value="1"/>
</dbReference>
<dbReference type="AlphaFoldDB" id="A0AAX6EH31"/>
<keyword evidence="4" id="KW-1185">Reference proteome</keyword>
<keyword evidence="2" id="KW-1133">Transmembrane helix</keyword>
<feature type="compositionally biased region" description="Polar residues" evidence="1">
    <location>
        <begin position="135"/>
        <end position="149"/>
    </location>
</feature>
<evidence type="ECO:0000313" key="3">
    <source>
        <dbReference type="EMBL" id="KAJ6803412.1"/>
    </source>
</evidence>
<feature type="transmembrane region" description="Helical" evidence="2">
    <location>
        <begin position="52"/>
        <end position="73"/>
    </location>
</feature>
<evidence type="ECO:0000256" key="1">
    <source>
        <dbReference type="SAM" id="MobiDB-lite"/>
    </source>
</evidence>
<sequence length="252" mass="28388">MMNSMMRLHLRKMQRLFTVLRWAEAAAIVLFALRGAPSLARASGDFLRISVSVLLGPRFLFLLGNAIVILLFFNKNTSASNGTTDDGTTTSTTTSIISSFVPPPVLLLPEEAAREGDQEEEVVFEDKEVVVLSTSKDQNKYSSTTTTSHVLGRGNYRRSRSEKIDVDRRRKGSPEPEPEPKLRRSKTEVEKEGEGDAEEFRRTIEAFIEKQLKFQRQESMSTSAYNINSDFLAIVSLQEEEEDGSLLVKEKY</sequence>
<dbReference type="PANTHER" id="PTHR33640:SF8">
    <property type="entry name" value="TRANSMEMBRANE PROTEIN"/>
    <property type="match status" value="1"/>
</dbReference>
<reference evidence="3" key="2">
    <citation type="submission" date="2023-04" db="EMBL/GenBank/DDBJ databases">
        <authorList>
            <person name="Bruccoleri R.E."/>
            <person name="Oakeley E.J."/>
            <person name="Faust A.-M."/>
            <person name="Dessus-Babus S."/>
            <person name="Altorfer M."/>
            <person name="Burckhardt D."/>
            <person name="Oertli M."/>
            <person name="Naumann U."/>
            <person name="Petersen F."/>
            <person name="Wong J."/>
        </authorList>
    </citation>
    <scope>NUCLEOTIDE SEQUENCE</scope>
    <source>
        <strain evidence="3">GSM-AAB239-AS_SAM_17_03QT</strain>
        <tissue evidence="3">Leaf</tissue>
    </source>
</reference>
<comment type="caution">
    <text evidence="3">The sequence shown here is derived from an EMBL/GenBank/DDBJ whole genome shotgun (WGS) entry which is preliminary data.</text>
</comment>
<organism evidence="3 4">
    <name type="scientific">Iris pallida</name>
    <name type="common">Sweet iris</name>
    <dbReference type="NCBI Taxonomy" id="29817"/>
    <lineage>
        <taxon>Eukaryota</taxon>
        <taxon>Viridiplantae</taxon>
        <taxon>Streptophyta</taxon>
        <taxon>Embryophyta</taxon>
        <taxon>Tracheophyta</taxon>
        <taxon>Spermatophyta</taxon>
        <taxon>Magnoliopsida</taxon>
        <taxon>Liliopsida</taxon>
        <taxon>Asparagales</taxon>
        <taxon>Iridaceae</taxon>
        <taxon>Iridoideae</taxon>
        <taxon>Irideae</taxon>
        <taxon>Iris</taxon>
    </lineage>
</organism>
<evidence type="ECO:0000256" key="2">
    <source>
        <dbReference type="SAM" id="Phobius"/>
    </source>
</evidence>
<dbReference type="EMBL" id="JANAVB010036615">
    <property type="protein sequence ID" value="KAJ6803412.1"/>
    <property type="molecule type" value="Genomic_DNA"/>
</dbReference>
<dbReference type="Proteomes" id="UP001140949">
    <property type="component" value="Unassembled WGS sequence"/>
</dbReference>
<feature type="compositionally biased region" description="Basic and acidic residues" evidence="1">
    <location>
        <begin position="159"/>
        <end position="200"/>
    </location>
</feature>
<keyword evidence="2" id="KW-0472">Membrane</keyword>
<name>A0AAX6EH31_IRIPA</name>
<keyword evidence="2" id="KW-0812">Transmembrane</keyword>
<accession>A0AAX6EH31</accession>
<reference evidence="3" key="1">
    <citation type="journal article" date="2023" name="GigaByte">
        <title>Genome assembly of the bearded iris, Iris pallida Lam.</title>
        <authorList>
            <person name="Bruccoleri R.E."/>
            <person name="Oakeley E.J."/>
            <person name="Faust A.M.E."/>
            <person name="Altorfer M."/>
            <person name="Dessus-Babus S."/>
            <person name="Burckhardt D."/>
            <person name="Oertli M."/>
            <person name="Naumann U."/>
            <person name="Petersen F."/>
            <person name="Wong J."/>
        </authorList>
    </citation>
    <scope>NUCLEOTIDE SEQUENCE</scope>
    <source>
        <strain evidence="3">GSM-AAB239-AS_SAM_17_03QT</strain>
    </source>
</reference>
<gene>
    <name evidence="3" type="ORF">M6B38_108360</name>
</gene>